<protein>
    <recommendedName>
        <fullName evidence="5">Pali-domain-containing protein</fullName>
    </recommendedName>
</protein>
<dbReference type="Gene3D" id="1.20.140.150">
    <property type="match status" value="1"/>
</dbReference>
<evidence type="ECO:0000313" key="4">
    <source>
        <dbReference type="Proteomes" id="UP000309340"/>
    </source>
</evidence>
<organism evidence="3 4">
    <name type="scientific">Friedmanniomyces simplex</name>
    <dbReference type="NCBI Taxonomy" id="329884"/>
    <lineage>
        <taxon>Eukaryota</taxon>
        <taxon>Fungi</taxon>
        <taxon>Dikarya</taxon>
        <taxon>Ascomycota</taxon>
        <taxon>Pezizomycotina</taxon>
        <taxon>Dothideomycetes</taxon>
        <taxon>Dothideomycetidae</taxon>
        <taxon>Mycosphaerellales</taxon>
        <taxon>Teratosphaeriaceae</taxon>
        <taxon>Friedmanniomyces</taxon>
    </lineage>
</organism>
<keyword evidence="2" id="KW-0472">Membrane</keyword>
<proteinExistence type="predicted"/>
<comment type="caution">
    <text evidence="3">The sequence shown here is derived from an EMBL/GenBank/DDBJ whole genome shotgun (WGS) entry which is preliminary data.</text>
</comment>
<dbReference type="InterPro" id="IPR051380">
    <property type="entry name" value="pH-response_reg_palI/RIM9"/>
</dbReference>
<sequence>MALYSVAKRTHWFGVALLFISAILLLVTTISAPIIGDISLLRVTLTNKTDIRNSSVSFGSFGYCVLDVPPITTDQDWCGSRHIGYNPADIMARIDHIPFSEMAAGTSDSLTRVMILHPIACALAFIAFLCSLGSGIIGSLVGAFVAFAAWILVLVSIAVDFSLFGIIKHHVNNDKSGSVAKFGPGIWVLLAAFVTLFLGMLTVFFTCCTAQREKKRAGTAGKNEGYPPNTDHGVAAAPRRKKFGLF</sequence>
<dbReference type="AlphaFoldDB" id="A0A4U0XSK5"/>
<evidence type="ECO:0008006" key="5">
    <source>
        <dbReference type="Google" id="ProtNLM"/>
    </source>
</evidence>
<feature type="region of interest" description="Disordered" evidence="1">
    <location>
        <begin position="218"/>
        <end position="246"/>
    </location>
</feature>
<keyword evidence="2" id="KW-0812">Transmembrane</keyword>
<dbReference type="STRING" id="329884.A0A4U0XSK5"/>
<dbReference type="GO" id="GO:0032153">
    <property type="term" value="C:cell division site"/>
    <property type="evidence" value="ECO:0007669"/>
    <property type="project" value="TreeGrafter"/>
</dbReference>
<dbReference type="Proteomes" id="UP000309340">
    <property type="component" value="Unassembled WGS sequence"/>
</dbReference>
<dbReference type="InterPro" id="IPR009571">
    <property type="entry name" value="SUR7/Rim9-like_fungi"/>
</dbReference>
<accession>A0A4U0XSK5</accession>
<dbReference type="OrthoDB" id="2354757at2759"/>
<dbReference type="PANTHER" id="PTHR28013:SF7">
    <property type="entry name" value="PALI-DOMAIN-CONTAINING PROTEIN"/>
    <property type="match status" value="1"/>
</dbReference>
<evidence type="ECO:0000256" key="1">
    <source>
        <dbReference type="SAM" id="MobiDB-lite"/>
    </source>
</evidence>
<feature type="transmembrane region" description="Helical" evidence="2">
    <location>
        <begin position="186"/>
        <end position="207"/>
    </location>
</feature>
<feature type="transmembrane region" description="Helical" evidence="2">
    <location>
        <begin position="115"/>
        <end position="137"/>
    </location>
</feature>
<dbReference type="GO" id="GO:0005886">
    <property type="term" value="C:plasma membrane"/>
    <property type="evidence" value="ECO:0007669"/>
    <property type="project" value="InterPro"/>
</dbReference>
<evidence type="ECO:0000313" key="3">
    <source>
        <dbReference type="EMBL" id="TKA79456.1"/>
    </source>
</evidence>
<feature type="transmembrane region" description="Helical" evidence="2">
    <location>
        <begin position="144"/>
        <end position="166"/>
    </location>
</feature>
<gene>
    <name evidence="3" type="ORF">B0A55_04220</name>
</gene>
<feature type="transmembrane region" description="Helical" evidence="2">
    <location>
        <begin position="12"/>
        <end position="35"/>
    </location>
</feature>
<keyword evidence="4" id="KW-1185">Reference proteome</keyword>
<dbReference type="PANTHER" id="PTHR28013">
    <property type="entry name" value="PROTEIN DCV1-RELATED"/>
    <property type="match status" value="1"/>
</dbReference>
<name>A0A4U0XSK5_9PEZI</name>
<reference evidence="3 4" key="1">
    <citation type="submission" date="2017-03" db="EMBL/GenBank/DDBJ databases">
        <title>Genomes of endolithic fungi from Antarctica.</title>
        <authorList>
            <person name="Coleine C."/>
            <person name="Masonjones S."/>
            <person name="Stajich J.E."/>
        </authorList>
    </citation>
    <scope>NUCLEOTIDE SEQUENCE [LARGE SCALE GENOMIC DNA]</scope>
    <source>
        <strain evidence="3 4">CCFEE 5184</strain>
    </source>
</reference>
<keyword evidence="2" id="KW-1133">Transmembrane helix</keyword>
<dbReference type="GO" id="GO:0035838">
    <property type="term" value="C:growing cell tip"/>
    <property type="evidence" value="ECO:0007669"/>
    <property type="project" value="TreeGrafter"/>
</dbReference>
<dbReference type="EMBL" id="NAJQ01000089">
    <property type="protein sequence ID" value="TKA79456.1"/>
    <property type="molecule type" value="Genomic_DNA"/>
</dbReference>
<dbReference type="Pfam" id="PF06687">
    <property type="entry name" value="SUR7"/>
    <property type="match status" value="1"/>
</dbReference>
<evidence type="ECO:0000256" key="2">
    <source>
        <dbReference type="SAM" id="Phobius"/>
    </source>
</evidence>